<gene>
    <name evidence="8" type="ordered locus">Hipma_0495</name>
</gene>
<evidence type="ECO:0000313" key="8">
    <source>
        <dbReference type="EMBL" id="AEA33466.1"/>
    </source>
</evidence>
<dbReference type="InParanoid" id="F2LUE0"/>
<protein>
    <submittedName>
        <fullName evidence="8">SNARE associated Golgi protein-like protein</fullName>
    </submittedName>
</protein>
<accession>F2LUE0</accession>
<evidence type="ECO:0000256" key="1">
    <source>
        <dbReference type="ARBA" id="ARBA00004651"/>
    </source>
</evidence>
<reference evidence="8 9" key="1">
    <citation type="journal article" date="2011" name="Stand. Genomic Sci.">
        <title>Complete genome sequence of the thermophilic sulfur-reducer Hippea maritima type strain (MH(2)).</title>
        <authorList>
            <person name="Huntemann M."/>
            <person name="Lu M."/>
            <person name="Nolan M."/>
            <person name="Lapidus A."/>
            <person name="Lucas S."/>
            <person name="Hammon N."/>
            <person name="Deshpande S."/>
            <person name="Cheng J.F."/>
            <person name="Tapia R."/>
            <person name="Han C."/>
            <person name="Goodwin L."/>
            <person name="Pitluck S."/>
            <person name="Liolios K."/>
            <person name="Pagani I."/>
            <person name="Ivanova N."/>
            <person name="Ovchinikova G."/>
            <person name="Pati A."/>
            <person name="Chen A."/>
            <person name="Palaniappan K."/>
            <person name="Land M."/>
            <person name="Hauser L."/>
            <person name="Jeffries C.D."/>
            <person name="Detter J.C."/>
            <person name="Brambilla E.M."/>
            <person name="Rohde M."/>
            <person name="Spring S."/>
            <person name="Goker M."/>
            <person name="Woyke T."/>
            <person name="Bristow J."/>
            <person name="Eisen J.A."/>
            <person name="Markowitz V."/>
            <person name="Hugenholtz P."/>
            <person name="Kyrpides N.C."/>
            <person name="Klenk H.P."/>
            <person name="Mavromatis K."/>
        </authorList>
    </citation>
    <scope>NUCLEOTIDE SEQUENCE [LARGE SCALE GENOMIC DNA]</scope>
    <source>
        <strain evidence="9">ATCC 700847 / DSM 10411 / MH2</strain>
    </source>
</reference>
<evidence type="ECO:0000256" key="4">
    <source>
        <dbReference type="ARBA" id="ARBA00022989"/>
    </source>
</evidence>
<dbReference type="OrthoDB" id="9813426at2"/>
<dbReference type="KEGG" id="hmr:Hipma_0495"/>
<reference evidence="9" key="2">
    <citation type="submission" date="2011-03" db="EMBL/GenBank/DDBJ databases">
        <title>The complete genome of Hippea maritima DSM 10411.</title>
        <authorList>
            <consortium name="US DOE Joint Genome Institute (JGI-PGF)"/>
            <person name="Lucas S."/>
            <person name="Copeland A."/>
            <person name="Lapidus A."/>
            <person name="Bruce D."/>
            <person name="Goodwin L."/>
            <person name="Pitluck S."/>
            <person name="Peters L."/>
            <person name="Kyrpides N."/>
            <person name="Mavromatis K."/>
            <person name="Pagani I."/>
            <person name="Ivanova N."/>
            <person name="Mikhailova N."/>
            <person name="Lu M."/>
            <person name="Detter J.C."/>
            <person name="Tapia R."/>
            <person name="Han C."/>
            <person name="Land M."/>
            <person name="Hauser L."/>
            <person name="Markowitz V."/>
            <person name="Cheng J.-F."/>
            <person name="Hugenholtz P."/>
            <person name="Woyke T."/>
            <person name="Wu D."/>
            <person name="Spring S."/>
            <person name="Schroeder M."/>
            <person name="Brambilla E."/>
            <person name="Klenk H.-P."/>
            <person name="Eisen J.A."/>
        </authorList>
    </citation>
    <scope>NUCLEOTIDE SEQUENCE [LARGE SCALE GENOMIC DNA]</scope>
    <source>
        <strain evidence="9">ATCC 700847 / DSM 10411 / MH2</strain>
    </source>
</reference>
<keyword evidence="4 6" id="KW-1133">Transmembrane helix</keyword>
<feature type="transmembrane region" description="Helical" evidence="6">
    <location>
        <begin position="142"/>
        <end position="164"/>
    </location>
</feature>
<dbReference type="PANTHER" id="PTHR42709:SF6">
    <property type="entry name" value="UNDECAPRENYL PHOSPHATE TRANSPORTER A"/>
    <property type="match status" value="1"/>
</dbReference>
<feature type="transmembrane region" description="Helical" evidence="6">
    <location>
        <begin position="176"/>
        <end position="194"/>
    </location>
</feature>
<dbReference type="Proteomes" id="UP000008139">
    <property type="component" value="Chromosome"/>
</dbReference>
<dbReference type="Pfam" id="PF09335">
    <property type="entry name" value="VTT_dom"/>
    <property type="match status" value="1"/>
</dbReference>
<proteinExistence type="predicted"/>
<dbReference type="eggNOG" id="COG0586">
    <property type="taxonomic scope" value="Bacteria"/>
</dbReference>
<evidence type="ECO:0000259" key="7">
    <source>
        <dbReference type="Pfam" id="PF09335"/>
    </source>
</evidence>
<dbReference type="InterPro" id="IPR051311">
    <property type="entry name" value="DedA_domain"/>
</dbReference>
<name>F2LUE0_HIPMA</name>
<sequence length="204" mass="22637">MLGKIVEFIVSAIGYGGYGGIFILMFLESSFFPFPSEVVVPPAAYLAAKGQMDLWIVIVSSILGSLAGALFNYFISIKLGHPFLAKYGKYVGLGEKTLKKVDDYFNKHGEISTFIGRLLPGIRQYISLPAGIARMNLVKFSIFTFLGAGIWVGILAFIGFSVGNNPEMVKRMLHHTYTYIVAFSLVLITVYLYIQRRRGNDRGI</sequence>
<evidence type="ECO:0000256" key="3">
    <source>
        <dbReference type="ARBA" id="ARBA00022692"/>
    </source>
</evidence>
<dbReference type="EMBL" id="CP002606">
    <property type="protein sequence ID" value="AEA33466.1"/>
    <property type="molecule type" value="Genomic_DNA"/>
</dbReference>
<evidence type="ECO:0000313" key="9">
    <source>
        <dbReference type="Proteomes" id="UP000008139"/>
    </source>
</evidence>
<dbReference type="HOGENOM" id="CLU_044208_1_1_7"/>
<comment type="subcellular location">
    <subcellularLocation>
        <location evidence="1">Cell membrane</location>
        <topology evidence="1">Multi-pass membrane protein</topology>
    </subcellularLocation>
</comment>
<organism evidence="8 9">
    <name type="scientific">Hippea maritima (strain ATCC 700847 / DSM 10411 / MH2)</name>
    <dbReference type="NCBI Taxonomy" id="760142"/>
    <lineage>
        <taxon>Bacteria</taxon>
        <taxon>Pseudomonadati</taxon>
        <taxon>Campylobacterota</taxon>
        <taxon>Desulfurellia</taxon>
        <taxon>Desulfurellales</taxon>
        <taxon>Hippeaceae</taxon>
        <taxon>Hippea</taxon>
    </lineage>
</organism>
<feature type="transmembrane region" description="Helical" evidence="6">
    <location>
        <begin position="54"/>
        <end position="75"/>
    </location>
</feature>
<dbReference type="AlphaFoldDB" id="F2LUE0"/>
<dbReference type="STRING" id="760142.Hipma_0495"/>
<feature type="domain" description="VTT" evidence="7">
    <location>
        <begin position="41"/>
        <end position="159"/>
    </location>
</feature>
<keyword evidence="5 6" id="KW-0472">Membrane</keyword>
<dbReference type="RefSeq" id="WP_013681507.1">
    <property type="nucleotide sequence ID" value="NC_015318.1"/>
</dbReference>
<dbReference type="FunCoup" id="F2LUE0">
    <property type="interactions" value="67"/>
</dbReference>
<feature type="transmembrane region" description="Helical" evidence="6">
    <location>
        <begin position="12"/>
        <end position="34"/>
    </location>
</feature>
<keyword evidence="9" id="KW-1185">Reference proteome</keyword>
<dbReference type="PANTHER" id="PTHR42709">
    <property type="entry name" value="ALKALINE PHOSPHATASE LIKE PROTEIN"/>
    <property type="match status" value="1"/>
</dbReference>
<evidence type="ECO:0000256" key="6">
    <source>
        <dbReference type="SAM" id="Phobius"/>
    </source>
</evidence>
<evidence type="ECO:0000256" key="5">
    <source>
        <dbReference type="ARBA" id="ARBA00023136"/>
    </source>
</evidence>
<dbReference type="GO" id="GO:0005886">
    <property type="term" value="C:plasma membrane"/>
    <property type="evidence" value="ECO:0007669"/>
    <property type="project" value="UniProtKB-SubCell"/>
</dbReference>
<dbReference type="InterPro" id="IPR032816">
    <property type="entry name" value="VTT_dom"/>
</dbReference>
<keyword evidence="2" id="KW-1003">Cell membrane</keyword>
<keyword evidence="3 6" id="KW-0812">Transmembrane</keyword>
<evidence type="ECO:0000256" key="2">
    <source>
        <dbReference type="ARBA" id="ARBA00022475"/>
    </source>
</evidence>